<sequence length="111" mass="12481">ILCRAVIEKNRISPPWKEVRLAIPFHAPISRASGLIPVLLDLGILEVVGHFLHYQRKKTGLRAYAGREKVIRQDEEGEHLLDQIPEILEDADRWLAEQTPILSGASQPTDG</sequence>
<dbReference type="Gene3D" id="3.40.50.300">
    <property type="entry name" value="P-loop containing nucleotide triphosphate hydrolases"/>
    <property type="match status" value="1"/>
</dbReference>
<comment type="caution">
    <text evidence="1">The sequence shown here is derived from an EMBL/GenBank/DDBJ whole genome shotgun (WGS) entry which is preliminary data.</text>
</comment>
<protein>
    <submittedName>
        <fullName evidence="1">Uncharacterized protein</fullName>
    </submittedName>
</protein>
<evidence type="ECO:0000313" key="1">
    <source>
        <dbReference type="EMBL" id="KKK93133.1"/>
    </source>
</evidence>
<accession>A0A0F8ZH86</accession>
<gene>
    <name evidence="1" type="ORF">LCGC14_2695950</name>
</gene>
<dbReference type="EMBL" id="LAZR01047903">
    <property type="protein sequence ID" value="KKK93133.1"/>
    <property type="molecule type" value="Genomic_DNA"/>
</dbReference>
<proteinExistence type="predicted"/>
<dbReference type="AlphaFoldDB" id="A0A0F8ZH86"/>
<reference evidence="1" key="1">
    <citation type="journal article" date="2015" name="Nature">
        <title>Complex archaea that bridge the gap between prokaryotes and eukaryotes.</title>
        <authorList>
            <person name="Spang A."/>
            <person name="Saw J.H."/>
            <person name="Jorgensen S.L."/>
            <person name="Zaremba-Niedzwiedzka K."/>
            <person name="Martijn J."/>
            <person name="Lind A.E."/>
            <person name="van Eijk R."/>
            <person name="Schleper C."/>
            <person name="Guy L."/>
            <person name="Ettema T.J."/>
        </authorList>
    </citation>
    <scope>NUCLEOTIDE SEQUENCE</scope>
</reference>
<organism evidence="1">
    <name type="scientific">marine sediment metagenome</name>
    <dbReference type="NCBI Taxonomy" id="412755"/>
    <lineage>
        <taxon>unclassified sequences</taxon>
        <taxon>metagenomes</taxon>
        <taxon>ecological metagenomes</taxon>
    </lineage>
</organism>
<name>A0A0F8ZH86_9ZZZZ</name>
<dbReference type="InterPro" id="IPR027417">
    <property type="entry name" value="P-loop_NTPase"/>
</dbReference>
<feature type="non-terminal residue" evidence="1">
    <location>
        <position position="1"/>
    </location>
</feature>